<dbReference type="OrthoDB" id="2977329at2759"/>
<sequence length="413" mass="45502">MAAPELPQEVLDHIGDLLAHQSQRATLGDLVNLALVGRRLPCSKLRTTVRKKSTSSIRQQGASGNEEPYTSIQSFANSFALAPFLGRCATHSSSQMTGPPSWGSRLGMYFFSRRVWLTTWMAVRRVDFFASPSVGFSWAKLKPLTQQSISGLITASPTAEISLTHIADFPFQLLLSSPSLRVFTTQASTMVPVTVDYPPSAYTNLTKMSLSAETVARHASIWAMLSGPSHPGLSALEDLRLSYSMVGNRIELLLAEITRTGKTLPSMPKLRSLTICLDHQVSFWDLQGFTPTTPPTLPLLLVRMMGENVQPSLVTLDVHLNWMLVASGETVTLEHFSQHRLVDCAQGWSNLDHSLSSTILFPRLLSIDVRASYQLYARDELRQLLHPVDRKPGFQSKFGNASNEPTSVPVGGR</sequence>
<name>A0A4Y7U0V7_COPMI</name>
<dbReference type="AlphaFoldDB" id="A0A4Y7U0V7"/>
<protein>
    <submittedName>
        <fullName evidence="1">Uncharacterized protein</fullName>
    </submittedName>
</protein>
<evidence type="ECO:0000313" key="2">
    <source>
        <dbReference type="Proteomes" id="UP000298030"/>
    </source>
</evidence>
<dbReference type="EMBL" id="QPFP01000001">
    <property type="protein sequence ID" value="TEB39459.1"/>
    <property type="molecule type" value="Genomic_DNA"/>
</dbReference>
<dbReference type="Proteomes" id="UP000298030">
    <property type="component" value="Unassembled WGS sequence"/>
</dbReference>
<accession>A0A4Y7U0V7</accession>
<comment type="caution">
    <text evidence="1">The sequence shown here is derived from an EMBL/GenBank/DDBJ whole genome shotgun (WGS) entry which is preliminary data.</text>
</comment>
<proteinExistence type="predicted"/>
<keyword evidence="2" id="KW-1185">Reference proteome</keyword>
<organism evidence="1 2">
    <name type="scientific">Coprinellus micaceus</name>
    <name type="common">Glistening ink-cap mushroom</name>
    <name type="synonym">Coprinus micaceus</name>
    <dbReference type="NCBI Taxonomy" id="71717"/>
    <lineage>
        <taxon>Eukaryota</taxon>
        <taxon>Fungi</taxon>
        <taxon>Dikarya</taxon>
        <taxon>Basidiomycota</taxon>
        <taxon>Agaricomycotina</taxon>
        <taxon>Agaricomycetes</taxon>
        <taxon>Agaricomycetidae</taxon>
        <taxon>Agaricales</taxon>
        <taxon>Agaricineae</taxon>
        <taxon>Psathyrellaceae</taxon>
        <taxon>Coprinellus</taxon>
    </lineage>
</organism>
<gene>
    <name evidence="1" type="ORF">FA13DRAFT_1784207</name>
</gene>
<evidence type="ECO:0000313" key="1">
    <source>
        <dbReference type="EMBL" id="TEB39459.1"/>
    </source>
</evidence>
<reference evidence="1 2" key="1">
    <citation type="journal article" date="2019" name="Nat. Ecol. Evol.">
        <title>Megaphylogeny resolves global patterns of mushroom evolution.</title>
        <authorList>
            <person name="Varga T."/>
            <person name="Krizsan K."/>
            <person name="Foldi C."/>
            <person name="Dima B."/>
            <person name="Sanchez-Garcia M."/>
            <person name="Sanchez-Ramirez S."/>
            <person name="Szollosi G.J."/>
            <person name="Szarkandi J.G."/>
            <person name="Papp V."/>
            <person name="Albert L."/>
            <person name="Andreopoulos W."/>
            <person name="Angelini C."/>
            <person name="Antonin V."/>
            <person name="Barry K.W."/>
            <person name="Bougher N.L."/>
            <person name="Buchanan P."/>
            <person name="Buyck B."/>
            <person name="Bense V."/>
            <person name="Catcheside P."/>
            <person name="Chovatia M."/>
            <person name="Cooper J."/>
            <person name="Damon W."/>
            <person name="Desjardin D."/>
            <person name="Finy P."/>
            <person name="Geml J."/>
            <person name="Haridas S."/>
            <person name="Hughes K."/>
            <person name="Justo A."/>
            <person name="Karasinski D."/>
            <person name="Kautmanova I."/>
            <person name="Kiss B."/>
            <person name="Kocsube S."/>
            <person name="Kotiranta H."/>
            <person name="LaButti K.M."/>
            <person name="Lechner B.E."/>
            <person name="Liimatainen K."/>
            <person name="Lipzen A."/>
            <person name="Lukacs Z."/>
            <person name="Mihaltcheva S."/>
            <person name="Morgado L.N."/>
            <person name="Niskanen T."/>
            <person name="Noordeloos M.E."/>
            <person name="Ohm R.A."/>
            <person name="Ortiz-Santana B."/>
            <person name="Ovrebo C."/>
            <person name="Racz N."/>
            <person name="Riley R."/>
            <person name="Savchenko A."/>
            <person name="Shiryaev A."/>
            <person name="Soop K."/>
            <person name="Spirin V."/>
            <person name="Szebenyi C."/>
            <person name="Tomsovsky M."/>
            <person name="Tulloss R.E."/>
            <person name="Uehling J."/>
            <person name="Grigoriev I.V."/>
            <person name="Vagvolgyi C."/>
            <person name="Papp T."/>
            <person name="Martin F.M."/>
            <person name="Miettinen O."/>
            <person name="Hibbett D.S."/>
            <person name="Nagy L.G."/>
        </authorList>
    </citation>
    <scope>NUCLEOTIDE SEQUENCE [LARGE SCALE GENOMIC DNA]</scope>
    <source>
        <strain evidence="1 2">FP101781</strain>
    </source>
</reference>